<proteinExistence type="predicted"/>
<dbReference type="Proteomes" id="UP000002526">
    <property type="component" value="Chromosome"/>
</dbReference>
<dbReference type="EnsemblBacteria" id="BAC47561">
    <property type="protein sequence ID" value="BAC47561"/>
    <property type="gene ID" value="BAC47561"/>
</dbReference>
<dbReference type="EMBL" id="BA000040">
    <property type="protein sequence ID" value="BAC47561.1"/>
    <property type="molecule type" value="Genomic_DNA"/>
</dbReference>
<keyword evidence="3" id="KW-1185">Reference proteome</keyword>
<dbReference type="eggNOG" id="ENOG5033UKY">
    <property type="taxonomic scope" value="Bacteria"/>
</dbReference>
<dbReference type="KEGG" id="bja:bll2296"/>
<name>Q89SV4_BRADU</name>
<feature type="coiled-coil region" evidence="1">
    <location>
        <begin position="155"/>
        <end position="191"/>
    </location>
</feature>
<dbReference type="HOGENOM" id="CLU_091255_0_0_5"/>
<sequence>MQALVGHHPKLLGCRAHEPEGPRMNSDRQYAVASLLFDYVRSPSLRHLRDPHSVHKLARDIVNAVDRAGSVWGKWEAGREEVAQAAAPCWIPTEDLLACLNRLPGPQLTKTDVEQRLRAIWEEPHTSYPNEDLREGCLALYLAEKAQGTEMRAIIGALQEHLEREDERLRREQEERYRKLKEDERVKLEQRFLSGADCGWTPIGGSAAFYCRRNGRTFRIVQGKDKRWTLFRIETVEDEGDLLGLYQGRGDANKALQTIAYANERR</sequence>
<organism evidence="2 3">
    <name type="scientific">Bradyrhizobium diazoefficiens (strain JCM 10833 / BCRC 13528 / IAM 13628 / NBRC 14792 / USDA 110)</name>
    <dbReference type="NCBI Taxonomy" id="224911"/>
    <lineage>
        <taxon>Bacteria</taxon>
        <taxon>Pseudomonadati</taxon>
        <taxon>Pseudomonadota</taxon>
        <taxon>Alphaproteobacteria</taxon>
        <taxon>Hyphomicrobiales</taxon>
        <taxon>Nitrobacteraceae</taxon>
        <taxon>Bradyrhizobium</taxon>
    </lineage>
</organism>
<protein>
    <submittedName>
        <fullName evidence="2">Bll2296 protein</fullName>
    </submittedName>
</protein>
<dbReference type="OrthoDB" id="8421533at2"/>
<gene>
    <name evidence="2" type="ordered locus">bll2296</name>
</gene>
<dbReference type="InParanoid" id="Q89SV4"/>
<accession>Q89SV4</accession>
<evidence type="ECO:0000256" key="1">
    <source>
        <dbReference type="SAM" id="Coils"/>
    </source>
</evidence>
<dbReference type="PATRIC" id="fig|224911.5.peg.2226"/>
<evidence type="ECO:0000313" key="2">
    <source>
        <dbReference type="EMBL" id="BAC47561.1"/>
    </source>
</evidence>
<reference evidence="3" key="1">
    <citation type="journal article" date="2002" name="DNA Res.">
        <title>Complete genomic sequence of nitrogen-fixing symbiotic bacterium Bradyrhizobium japonicum USDA110.</title>
        <authorList>
            <person name="Kaneko T."/>
            <person name="Nakamura Y."/>
            <person name="Sato S."/>
            <person name="Minamisawa K."/>
            <person name="Uchiumi T."/>
            <person name="Sasamoto S."/>
            <person name="Watanabe A."/>
            <person name="Idesawa K."/>
            <person name="Iriguchi M."/>
            <person name="Kawashima K."/>
            <person name="Kohara M."/>
            <person name="Matsumoto M."/>
            <person name="Shimpo S."/>
            <person name="Tsuruoka H."/>
            <person name="Wada T."/>
            <person name="Yamada M."/>
            <person name="Tabata S."/>
        </authorList>
    </citation>
    <scope>NUCLEOTIDE SEQUENCE [LARGE SCALE GENOMIC DNA]</scope>
    <source>
        <strain evidence="3">JCM 10833 / BCRC 13528 / IAM 13628 / NBRC 14792 / USDA 110</strain>
    </source>
</reference>
<evidence type="ECO:0000313" key="3">
    <source>
        <dbReference type="Proteomes" id="UP000002526"/>
    </source>
</evidence>
<dbReference type="AlphaFoldDB" id="Q89SV4"/>
<keyword evidence="1" id="KW-0175">Coiled coil</keyword>